<dbReference type="RefSeq" id="WP_208428975.1">
    <property type="nucleotide sequence ID" value="NZ_JAEPRJ010000001.1"/>
</dbReference>
<protein>
    <submittedName>
        <fullName evidence="1">Uncharacterized protein</fullName>
    </submittedName>
</protein>
<gene>
    <name evidence="1" type="ORF">JJN12_06865</name>
</gene>
<keyword evidence="2" id="KW-1185">Reference proteome</keyword>
<evidence type="ECO:0000313" key="2">
    <source>
        <dbReference type="Proteomes" id="UP000604730"/>
    </source>
</evidence>
<sequence>MEVWKEYRKGEIPRGKYTAKIICGDSHLLTVELKSDKARIILEFGIGEAIRISERKFVDLDLYENIEDLKKDNFSNVIYEVEDGNYLKEIELYSAGVLDSTGTKQYTIITDNLLIDAVYLGEPSSLIKRIYKLD</sequence>
<proteinExistence type="predicted"/>
<reference evidence="1 2" key="1">
    <citation type="submission" date="2021-01" db="EMBL/GenBank/DDBJ databases">
        <title>Isolation and description of Catonella massiliensis sp. nov., a novel Catonella species, isolated from a stable periodontitis subject.</title>
        <authorList>
            <person name="Antezack A."/>
            <person name="Boxberger M."/>
            <person name="La Scola B."/>
            <person name="Monnet-Corti V."/>
        </authorList>
    </citation>
    <scope>NUCLEOTIDE SEQUENCE [LARGE SCALE GENOMIC DNA]</scope>
    <source>
        <strain evidence="1 2">Marseille-Q4567</strain>
    </source>
</reference>
<evidence type="ECO:0000313" key="1">
    <source>
        <dbReference type="EMBL" id="MBK5897498.1"/>
    </source>
</evidence>
<dbReference type="Proteomes" id="UP000604730">
    <property type="component" value="Unassembled WGS sequence"/>
</dbReference>
<comment type="caution">
    <text evidence="1">The sequence shown here is derived from an EMBL/GenBank/DDBJ whole genome shotgun (WGS) entry which is preliminary data.</text>
</comment>
<name>A0ABS1J014_9FIRM</name>
<organism evidence="1 2">
    <name type="scientific">Catonella massiliensis</name>
    <dbReference type="NCBI Taxonomy" id="2799636"/>
    <lineage>
        <taxon>Bacteria</taxon>
        <taxon>Bacillati</taxon>
        <taxon>Bacillota</taxon>
        <taxon>Clostridia</taxon>
        <taxon>Lachnospirales</taxon>
        <taxon>Lachnospiraceae</taxon>
        <taxon>Catonella</taxon>
    </lineage>
</organism>
<accession>A0ABS1J014</accession>
<dbReference type="EMBL" id="JAEPRJ010000001">
    <property type="protein sequence ID" value="MBK5897498.1"/>
    <property type="molecule type" value="Genomic_DNA"/>
</dbReference>